<dbReference type="EC" id="2.7.7.7" evidence="2"/>
<keyword evidence="3" id="KW-0808">Transferase</keyword>
<keyword evidence="5" id="KW-0235">DNA replication</keyword>
<dbReference type="Pfam" id="PF03175">
    <property type="entry name" value="DNA_pol_B_2"/>
    <property type="match status" value="1"/>
</dbReference>
<dbReference type="GO" id="GO:0000166">
    <property type="term" value="F:nucleotide binding"/>
    <property type="evidence" value="ECO:0007669"/>
    <property type="project" value="InterPro"/>
</dbReference>
<accession>Q6X3W4</accession>
<name>Q6X3W4_BP35C</name>
<proteinExistence type="inferred from homology"/>
<dbReference type="OrthoDB" id="3849at10239"/>
<dbReference type="Gene3D" id="3.30.420.10">
    <property type="entry name" value="Ribonuclease H-like superfamily/Ribonuclease H"/>
    <property type="match status" value="1"/>
</dbReference>
<dbReference type="PANTHER" id="PTHR33568">
    <property type="entry name" value="DNA POLYMERASE"/>
    <property type="match status" value="1"/>
</dbReference>
<dbReference type="InterPro" id="IPR023211">
    <property type="entry name" value="DNA_pol_palm_dom_sf"/>
</dbReference>
<dbReference type="GO" id="GO:0003677">
    <property type="term" value="F:DNA binding"/>
    <property type="evidence" value="ECO:0007669"/>
    <property type="project" value="UniProtKB-KW"/>
</dbReference>
<evidence type="ECO:0000256" key="6">
    <source>
        <dbReference type="ARBA" id="ARBA00022932"/>
    </source>
</evidence>
<dbReference type="InterPro" id="IPR012337">
    <property type="entry name" value="RNaseH-like_sf"/>
</dbReference>
<dbReference type="InterPro" id="IPR036397">
    <property type="entry name" value="RNaseH_sf"/>
</dbReference>
<keyword evidence="8" id="KW-0238">DNA-binding</keyword>
<dbReference type="Proteomes" id="UP000002550">
    <property type="component" value="Segment"/>
</dbReference>
<evidence type="ECO:0000256" key="9">
    <source>
        <dbReference type="ARBA" id="ARBA00049244"/>
    </source>
</evidence>
<organismHost>
    <name type="scientific">Bacillus thuringiensis</name>
    <dbReference type="NCBI Taxonomy" id="1428"/>
</organismHost>
<dbReference type="InterPro" id="IPR004868">
    <property type="entry name" value="DNA-dir_DNA_pol_B_mt/vir"/>
</dbReference>
<evidence type="ECO:0000259" key="10">
    <source>
        <dbReference type="Pfam" id="PF03175"/>
    </source>
</evidence>
<organism evidence="11 12">
    <name type="scientific">Bacillus phage Bam35c</name>
    <name type="common">Bacillus thuringiensis bacteriophage Bam35c</name>
    <dbReference type="NCBI Taxonomy" id="236750"/>
    <lineage>
        <taxon>Viruses</taxon>
        <taxon>Varidnaviria</taxon>
        <taxon>Bamfordvirae</taxon>
        <taxon>Preplasmiviricota</taxon>
        <taxon>Prepoliviricotina</taxon>
        <taxon>Tectiliviricetes</taxon>
        <taxon>Kalamavirales</taxon>
        <taxon>Tectiviridae</taxon>
        <taxon>Betatectivirus</taxon>
        <taxon>Betatectivirus Bam35</taxon>
    </lineage>
</organism>
<reference evidence="11 12" key="1">
    <citation type="journal article" date="2003" name="Virology">
        <title>Comparative analysis of bacterial viruses Bam35, infecting a gram-positive host, and PRD1, infecting gram-negative hosts, demonstrates a viral lineage.</title>
        <authorList>
            <person name="Ravantti J.J."/>
            <person name="Gaidelyte A."/>
            <person name="Bamford D.H."/>
            <person name="Bamford J.K."/>
        </authorList>
    </citation>
    <scope>NUCLEOTIDE SEQUENCE</scope>
</reference>
<comment type="similarity">
    <text evidence="1">Belongs to the DNA polymerase type-B family.</text>
</comment>
<dbReference type="InterPro" id="IPR043502">
    <property type="entry name" value="DNA/RNA_pol_sf"/>
</dbReference>
<dbReference type="SMR" id="Q6X3W4"/>
<keyword evidence="4" id="KW-0548">Nucleotidyltransferase</keyword>
<dbReference type="Gene3D" id="1.10.287.690">
    <property type="entry name" value="Helix hairpin bin"/>
    <property type="match status" value="1"/>
</dbReference>
<dbReference type="EMBL" id="AY257527">
    <property type="protein sequence ID" value="AAP83475.1"/>
    <property type="molecule type" value="Genomic_DNA"/>
</dbReference>
<comment type="catalytic activity">
    <reaction evidence="9">
        <text>DNA(n) + a 2'-deoxyribonucleoside 5'-triphosphate = DNA(n+1) + diphosphate</text>
        <dbReference type="Rhea" id="RHEA:22508"/>
        <dbReference type="Rhea" id="RHEA-COMP:17339"/>
        <dbReference type="Rhea" id="RHEA-COMP:17340"/>
        <dbReference type="ChEBI" id="CHEBI:33019"/>
        <dbReference type="ChEBI" id="CHEBI:61560"/>
        <dbReference type="ChEBI" id="CHEBI:173112"/>
        <dbReference type="EC" id="2.7.7.7"/>
    </reaction>
</comment>
<dbReference type="Gene3D" id="3.30.1770.10">
    <property type="entry name" value="TPR 1 domain of DNA polymerase"/>
    <property type="match status" value="1"/>
</dbReference>
<dbReference type="GO" id="GO:0003887">
    <property type="term" value="F:DNA-directed DNA polymerase activity"/>
    <property type="evidence" value="ECO:0007669"/>
    <property type="project" value="UniProtKB-KW"/>
</dbReference>
<keyword evidence="12" id="KW-1185">Reference proteome</keyword>
<keyword evidence="6" id="KW-0239">DNA-directed DNA polymerase</keyword>
<dbReference type="GO" id="GO:0006260">
    <property type="term" value="P:DNA replication"/>
    <property type="evidence" value="ECO:0007669"/>
    <property type="project" value="UniProtKB-KW"/>
</dbReference>
<evidence type="ECO:0000256" key="4">
    <source>
        <dbReference type="ARBA" id="ARBA00022695"/>
    </source>
</evidence>
<keyword evidence="7" id="KW-1194">Viral DNA replication</keyword>
<dbReference type="RefSeq" id="NP_943751.1">
    <property type="nucleotide sequence ID" value="NC_005258.1"/>
</dbReference>
<sequence>MMTTTNRKKRREIKLFTLDTETRGLDGDVFRIGLFDGKQYYTGYTFADVLPVFEKYKAYDCHVYIHNLDFDLSKIIAELRDYAEPTFNNSLFINGNIVTFTASHIILHDSFRLLPSSLENLCRDFDLLEGGKMDIVDYMEENNYGIYNVKNRKLNKRLTKGNFFTTVDKDDPVLCEYMEYDCRSLYKILEIVIGLSKLEVEQFINCPTTASLAKTVYKEQYKKDYKVAISTKQYNHKQIGKGLEAFIRKGYYGGRTEVFTPRIENGYHYDKNSLYPYVMKMAEMPVGYPNVLDNEEAELSFDLWKRRKYGAGFIHAKVHVPEDMYIPILPKKDYTGKLIFPVGKIEGVWTFPELALAEAEGCRIEKIESGVVFEKTAPVFREFISYFEEIKNTSKGAKRAFSKLMQNALYGKFAMQRERIMYADISERDKLEAEGHTVSEIIYDMNGIRMEFLEYDGYAKAEYIQPHISAYITSIARILLFKGLKYAHEKGILAYCDTDSCATTTKFPDKMVHDKEYGKWKLEGYVIEGLYFQPKMYAEKAINTDGEYEEVLRMKGVPKWVVEEQLDYNTFKKWYLQVKRGKAEIPIYKGGERVQKFLTKSKNNIEMNELAEMHKTINFAREQKRNIDLNKNTTSPLVRNDYGENKDEKSEYEFDEWYERLEEFNDDMNAVEELCMKFGKIQIPEKKQRKLYGLYKEYSSKAKAMCFSNEGLPIQDWCKKTGWDMKELLGELSFL</sequence>
<evidence type="ECO:0000313" key="12">
    <source>
        <dbReference type="Proteomes" id="UP000002550"/>
    </source>
</evidence>
<dbReference type="Gene3D" id="3.90.1600.10">
    <property type="entry name" value="Palm domain of DNA polymerase"/>
    <property type="match status" value="1"/>
</dbReference>
<feature type="domain" description="DNA-directed DNA polymerase family B mitochondria/virus" evidence="10">
    <location>
        <begin position="56"/>
        <end position="433"/>
    </location>
</feature>
<evidence type="ECO:0000256" key="3">
    <source>
        <dbReference type="ARBA" id="ARBA00022679"/>
    </source>
</evidence>
<evidence type="ECO:0000256" key="5">
    <source>
        <dbReference type="ARBA" id="ARBA00022705"/>
    </source>
</evidence>
<protein>
    <recommendedName>
        <fullName evidence="2">DNA-directed DNA polymerase</fullName>
        <ecNumber evidence="2">2.7.7.7</ecNumber>
    </recommendedName>
</protein>
<evidence type="ECO:0000313" key="11">
    <source>
        <dbReference type="EMBL" id="AAP83475.1"/>
    </source>
</evidence>
<dbReference type="GeneID" id="2658259"/>
<evidence type="ECO:0000256" key="1">
    <source>
        <dbReference type="ARBA" id="ARBA00005755"/>
    </source>
</evidence>
<evidence type="ECO:0000256" key="7">
    <source>
        <dbReference type="ARBA" id="ARBA00023109"/>
    </source>
</evidence>
<dbReference type="KEGG" id="vg:2658259"/>
<dbReference type="PANTHER" id="PTHR33568:SF3">
    <property type="entry name" value="DNA-DIRECTED DNA POLYMERASE"/>
    <property type="match status" value="1"/>
</dbReference>
<dbReference type="SUPFAM" id="SSF53098">
    <property type="entry name" value="Ribonuclease H-like"/>
    <property type="match status" value="1"/>
</dbReference>
<dbReference type="GO" id="GO:0039693">
    <property type="term" value="P:viral DNA genome replication"/>
    <property type="evidence" value="ECO:0007669"/>
    <property type="project" value="UniProtKB-KW"/>
</dbReference>
<evidence type="ECO:0000256" key="2">
    <source>
        <dbReference type="ARBA" id="ARBA00012417"/>
    </source>
</evidence>
<evidence type="ECO:0000256" key="8">
    <source>
        <dbReference type="ARBA" id="ARBA00023125"/>
    </source>
</evidence>
<dbReference type="Gene3D" id="4.10.80.20">
    <property type="entry name" value="DNA polymerase, domain 5"/>
    <property type="match status" value="1"/>
</dbReference>
<dbReference type="SUPFAM" id="SSF56672">
    <property type="entry name" value="DNA/RNA polymerases"/>
    <property type="match status" value="1"/>
</dbReference>